<keyword evidence="3" id="KW-1185">Reference proteome</keyword>
<accession>A0A167GQH4</accession>
<evidence type="ECO:0000259" key="1">
    <source>
        <dbReference type="SMART" id="SM00672"/>
    </source>
</evidence>
<dbReference type="OrthoDB" id="541052at2759"/>
<dbReference type="Pfam" id="PF05686">
    <property type="entry name" value="Glyco_transf_90"/>
    <property type="match status" value="1"/>
</dbReference>
<protein>
    <submittedName>
        <fullName evidence="2">Glycosyltransferase family 90 protein</fullName>
    </submittedName>
</protein>
<dbReference type="Proteomes" id="UP000076738">
    <property type="component" value="Unassembled WGS sequence"/>
</dbReference>
<gene>
    <name evidence="2" type="ORF">CALVIDRAFT_558488</name>
</gene>
<sequence length="715" mass="82033">MLRNPRLLPYAHPRRGQLTTRPPLHSSLRSLLFNLWRRTSPRLRLVLLALAGLALFFLLLRPGRPAVPRVGVRVQLDLDALTGAEQADLLAQSSEEEDVWMRDANQEIFAGEEDEPEAPPLAPVVEEPPKLEAVPDPPISSSHHNPLFLPRIEGLSEHRYLPNGLLEVNPAGRHPMYDLIERAEQEWEEKLARASTTIEQAVAEYTRRYKRKPPRGFDKWWAYVKRHNVQLPDEYDQILSDLEMFYAYSPADLRRLQTSTRQQPGTYTLGTSPATGTLQLVTHHLSEEEQALGLLRAREQLELMQGYDEEWVDEQTGRRTNVQREIVRATGEWEATFGAHDGPSEFGDWAIYEERRQKVRAREFTNLFKKSQTEYMGWASACPPDTPLRQEWPAEPSLPLDPPSSKTFIYDHRLSMNPCAHPSLVHTAGFLLSHPQRGPAPAAQHRLVFATCKTQGLHGDVLHVATENWVEEVGADPEWEDKPDERLVWRGSNTGVLAEAGVRWEASQRMRLVRMVNEHRALLNYSVLLPASDVERVGQPEPRPQAWMNHLLTDGAFAGEPIQCTAEACEALLSAYEFRELMTPAEQALHKYVLDIDGNGWSARFKRLLTSRALVLKSTIFPEWWQDRVQPWVHYVPVQVDLSDLYDVMVFFRGDVAQGGEGAHDALARQIAYAGREWSLRFWRREDMVAYTWRLFLEYGRLVNDERNEMNFELP</sequence>
<proteinExistence type="predicted"/>
<reference evidence="2 3" key="1">
    <citation type="journal article" date="2016" name="Mol. Biol. Evol.">
        <title>Comparative Genomics of Early-Diverging Mushroom-Forming Fungi Provides Insights into the Origins of Lignocellulose Decay Capabilities.</title>
        <authorList>
            <person name="Nagy L.G."/>
            <person name="Riley R."/>
            <person name="Tritt A."/>
            <person name="Adam C."/>
            <person name="Daum C."/>
            <person name="Floudas D."/>
            <person name="Sun H."/>
            <person name="Yadav J.S."/>
            <person name="Pangilinan J."/>
            <person name="Larsson K.H."/>
            <person name="Matsuura K."/>
            <person name="Barry K."/>
            <person name="Labutti K."/>
            <person name="Kuo R."/>
            <person name="Ohm R.A."/>
            <person name="Bhattacharya S.S."/>
            <person name="Shirouzu T."/>
            <person name="Yoshinaga Y."/>
            <person name="Martin F.M."/>
            <person name="Grigoriev I.V."/>
            <person name="Hibbett D.S."/>
        </authorList>
    </citation>
    <scope>NUCLEOTIDE SEQUENCE [LARGE SCALE GENOMIC DNA]</scope>
    <source>
        <strain evidence="2 3">TUFC12733</strain>
    </source>
</reference>
<dbReference type="InterPro" id="IPR051091">
    <property type="entry name" value="O-Glucosyltr/Glycosyltrsf_90"/>
</dbReference>
<keyword evidence="2" id="KW-0808">Transferase</keyword>
<dbReference type="GO" id="GO:0016740">
    <property type="term" value="F:transferase activity"/>
    <property type="evidence" value="ECO:0007669"/>
    <property type="project" value="UniProtKB-KW"/>
</dbReference>
<evidence type="ECO:0000313" key="3">
    <source>
        <dbReference type="Proteomes" id="UP000076738"/>
    </source>
</evidence>
<evidence type="ECO:0000313" key="2">
    <source>
        <dbReference type="EMBL" id="KZO90802.1"/>
    </source>
</evidence>
<dbReference type="PANTHER" id="PTHR12203:SF118">
    <property type="entry name" value="BETA-1,2-XYLOSYLTRANSFERASE 1"/>
    <property type="match status" value="1"/>
</dbReference>
<dbReference type="PANTHER" id="PTHR12203">
    <property type="entry name" value="KDEL LYS-ASP-GLU-LEU CONTAINING - RELATED"/>
    <property type="match status" value="1"/>
</dbReference>
<organism evidence="2 3">
    <name type="scientific">Calocera viscosa (strain TUFC12733)</name>
    <dbReference type="NCBI Taxonomy" id="1330018"/>
    <lineage>
        <taxon>Eukaryota</taxon>
        <taxon>Fungi</taxon>
        <taxon>Dikarya</taxon>
        <taxon>Basidiomycota</taxon>
        <taxon>Agaricomycotina</taxon>
        <taxon>Dacrymycetes</taxon>
        <taxon>Dacrymycetales</taxon>
        <taxon>Dacrymycetaceae</taxon>
        <taxon>Calocera</taxon>
    </lineage>
</organism>
<dbReference type="SMART" id="SM00672">
    <property type="entry name" value="CAP10"/>
    <property type="match status" value="1"/>
</dbReference>
<dbReference type="EMBL" id="KV417334">
    <property type="protein sequence ID" value="KZO90802.1"/>
    <property type="molecule type" value="Genomic_DNA"/>
</dbReference>
<name>A0A167GQH4_CALVF</name>
<dbReference type="AlphaFoldDB" id="A0A167GQH4"/>
<dbReference type="InterPro" id="IPR006598">
    <property type="entry name" value="CAP10"/>
</dbReference>
<feature type="domain" description="Glycosyl transferase CAP10" evidence="1">
    <location>
        <begin position="408"/>
        <end position="706"/>
    </location>
</feature>